<accession>A0ABU9BRP5</accession>
<keyword evidence="3" id="KW-1185">Reference proteome</keyword>
<sequence length="428" mass="48166">MPSLAANNDPPQDNVTHVPWSRQAVIYEVNLRQYTPEGTIQAFAQHLPRLKAMGVDILWLMPVHPIGVKERKGTLGSYYASRDYRGVNPEFGTVADLRELVKQAHGLGMKVILDWVANHTAWDHPWVTQHPDWYKKNARGEIFPVTFGEGEHKEEWSDVVALDYTQPGLRQAMLEAMAFWVRDVDVDGFRCDVAGLVPMPFWREARATLDRIKPVFMLAEWDSPEMHDRAFDMTYDLGLYDVFRSIAKGSVGKTALVDVLEHPKQVFPPDAYRMRYTANHDSNSWQASDAEAFGPSLQAFAVLAATLPGMPLLYGGQEGGLDKRLKFFEKDPIEWKNYPLGDFYTRLFKLKHEHPALAVGTEGGPLQLIDLAHPALFAFQRAKAGDRVTVVVNLSGAEQSLSAHPVLGDVRLPAWGWRITTADGHTLR</sequence>
<dbReference type="SUPFAM" id="SSF51445">
    <property type="entry name" value="(Trans)glycosidases"/>
    <property type="match status" value="1"/>
</dbReference>
<evidence type="ECO:0000313" key="2">
    <source>
        <dbReference type="EMBL" id="MEK8031590.1"/>
    </source>
</evidence>
<comment type="caution">
    <text evidence="2">The sequence shown here is derived from an EMBL/GenBank/DDBJ whole genome shotgun (WGS) entry which is preliminary data.</text>
</comment>
<dbReference type="InterPro" id="IPR017853">
    <property type="entry name" value="GH"/>
</dbReference>
<evidence type="ECO:0000259" key="1">
    <source>
        <dbReference type="SMART" id="SM00642"/>
    </source>
</evidence>
<feature type="domain" description="Glycosyl hydrolase family 13 catalytic" evidence="1">
    <location>
        <begin position="1"/>
        <end position="351"/>
    </location>
</feature>
<dbReference type="Gene3D" id="3.20.20.80">
    <property type="entry name" value="Glycosidases"/>
    <property type="match status" value="1"/>
</dbReference>
<dbReference type="GO" id="GO:0016787">
    <property type="term" value="F:hydrolase activity"/>
    <property type="evidence" value="ECO:0007669"/>
    <property type="project" value="UniProtKB-KW"/>
</dbReference>
<dbReference type="Proteomes" id="UP001371218">
    <property type="component" value="Unassembled WGS sequence"/>
</dbReference>
<dbReference type="CDD" id="cd11313">
    <property type="entry name" value="AmyAc_arch_bac_AmyA"/>
    <property type="match status" value="1"/>
</dbReference>
<name>A0ABU9BRP5_9BURK</name>
<dbReference type="RefSeq" id="WP_341425980.1">
    <property type="nucleotide sequence ID" value="NZ_JBBUTG010000006.1"/>
</dbReference>
<gene>
    <name evidence="2" type="ORF">AACH06_12245</name>
</gene>
<dbReference type="InterPro" id="IPR006047">
    <property type="entry name" value="GH13_cat_dom"/>
</dbReference>
<proteinExistence type="predicted"/>
<dbReference type="PANTHER" id="PTHR47786:SF2">
    <property type="entry name" value="GLYCOSYL HYDROLASE FAMILY 13 CATALYTIC DOMAIN-CONTAINING PROTEIN"/>
    <property type="match status" value="1"/>
</dbReference>
<dbReference type="SMART" id="SM00642">
    <property type="entry name" value="Aamy"/>
    <property type="match status" value="1"/>
</dbReference>
<dbReference type="SUPFAM" id="SSF51011">
    <property type="entry name" value="Glycosyl hydrolase domain"/>
    <property type="match status" value="1"/>
</dbReference>
<dbReference type="PANTHER" id="PTHR47786">
    <property type="entry name" value="ALPHA-1,4-GLUCAN:MALTOSE-1-PHOSPHATE MALTOSYLTRANSFERASE"/>
    <property type="match status" value="1"/>
</dbReference>
<evidence type="ECO:0000313" key="3">
    <source>
        <dbReference type="Proteomes" id="UP001371218"/>
    </source>
</evidence>
<protein>
    <submittedName>
        <fullName evidence="2">Alpha-amylase family glycosyl hydrolase</fullName>
    </submittedName>
</protein>
<reference evidence="2 3" key="1">
    <citation type="submission" date="2024-04" db="EMBL/GenBank/DDBJ databases">
        <title>Novel species of the genus Ideonella isolated from streams.</title>
        <authorList>
            <person name="Lu H."/>
        </authorList>
    </citation>
    <scope>NUCLEOTIDE SEQUENCE [LARGE SCALE GENOMIC DNA]</scope>
    <source>
        <strain evidence="2 3">DXS29W</strain>
    </source>
</reference>
<organism evidence="2 3">
    <name type="scientific">Ideonella lacteola</name>
    <dbReference type="NCBI Taxonomy" id="2984193"/>
    <lineage>
        <taxon>Bacteria</taxon>
        <taxon>Pseudomonadati</taxon>
        <taxon>Pseudomonadota</taxon>
        <taxon>Betaproteobacteria</taxon>
        <taxon>Burkholderiales</taxon>
        <taxon>Sphaerotilaceae</taxon>
        <taxon>Ideonella</taxon>
    </lineage>
</organism>
<dbReference type="Pfam" id="PF00128">
    <property type="entry name" value="Alpha-amylase"/>
    <property type="match status" value="1"/>
</dbReference>
<keyword evidence="2" id="KW-0378">Hydrolase</keyword>
<dbReference type="EMBL" id="JBBUTG010000006">
    <property type="protein sequence ID" value="MEK8031590.1"/>
    <property type="molecule type" value="Genomic_DNA"/>
</dbReference>